<protein>
    <submittedName>
        <fullName evidence="1">Uncharacterized protein</fullName>
    </submittedName>
</protein>
<proteinExistence type="predicted"/>
<dbReference type="OrthoDB" id="2087546at2"/>
<reference evidence="1 2" key="1">
    <citation type="submission" date="2015-07" db="EMBL/GenBank/DDBJ databases">
        <title>Draft genome sequences of 17 French Clostridium botulinum group III.</title>
        <authorList>
            <person name="Woudstra C."/>
            <person name="Le Marechal C."/>
            <person name="Souillard R."/>
            <person name="Bayon-Auboyer M.-H."/>
            <person name="Dessouter D."/>
            <person name="Fach P."/>
        </authorList>
    </citation>
    <scope>NUCLEOTIDE SEQUENCE [LARGE SCALE GENOMIC DNA]</scope>
    <source>
        <strain evidence="1 2">12LNRI-CD</strain>
    </source>
</reference>
<dbReference type="Proteomes" id="UP000037540">
    <property type="component" value="Unassembled WGS sequence"/>
</dbReference>
<evidence type="ECO:0000313" key="2">
    <source>
        <dbReference type="Proteomes" id="UP000037540"/>
    </source>
</evidence>
<dbReference type="EMBL" id="LGVR01000045">
    <property type="protein sequence ID" value="KOA86649.1"/>
    <property type="molecule type" value="Genomic_DNA"/>
</dbReference>
<dbReference type="AlphaFoldDB" id="A0A9Q1UY91"/>
<sequence length="74" mass="8868">MNLKDLKYQSETDDITFHYKDKEYVICLLNDKYYTGEAGNDEDENEFNSFMDMADNWIIQGEKLKDIVKYIKLI</sequence>
<organism evidence="1 2">
    <name type="scientific">Clostridium botulinum</name>
    <dbReference type="NCBI Taxonomy" id="1491"/>
    <lineage>
        <taxon>Bacteria</taxon>
        <taxon>Bacillati</taxon>
        <taxon>Bacillota</taxon>
        <taxon>Clostridia</taxon>
        <taxon>Eubacteriales</taxon>
        <taxon>Clostridiaceae</taxon>
        <taxon>Clostridium</taxon>
    </lineage>
</organism>
<gene>
    <name evidence="1" type="ORF">ADU74_08405</name>
</gene>
<dbReference type="RefSeq" id="WP_013725424.1">
    <property type="nucleotide sequence ID" value="NZ_LGVO01000042.1"/>
</dbReference>
<evidence type="ECO:0000313" key="1">
    <source>
        <dbReference type="EMBL" id="KOA86649.1"/>
    </source>
</evidence>
<accession>A0A9Q1UY91</accession>
<name>A0A9Q1UY91_CLOBO</name>
<comment type="caution">
    <text evidence="1">The sequence shown here is derived from an EMBL/GenBank/DDBJ whole genome shotgun (WGS) entry which is preliminary data.</text>
</comment>